<keyword evidence="2" id="KW-1185">Reference proteome</keyword>
<dbReference type="EMBL" id="KE344216">
    <property type="protein sequence ID" value="EXB54910.1"/>
    <property type="molecule type" value="Genomic_DNA"/>
</dbReference>
<reference evidence="2" key="1">
    <citation type="submission" date="2013-01" db="EMBL/GenBank/DDBJ databases">
        <title>Draft Genome Sequence of a Mulberry Tree, Morus notabilis C.K. Schneid.</title>
        <authorList>
            <person name="He N."/>
            <person name="Zhao S."/>
        </authorList>
    </citation>
    <scope>NUCLEOTIDE SEQUENCE</scope>
</reference>
<accession>W9RHC0</accession>
<dbReference type="Proteomes" id="UP000030645">
    <property type="component" value="Unassembled WGS sequence"/>
</dbReference>
<proteinExistence type="predicted"/>
<name>W9RHC0_9ROSA</name>
<evidence type="ECO:0000313" key="2">
    <source>
        <dbReference type="Proteomes" id="UP000030645"/>
    </source>
</evidence>
<protein>
    <submittedName>
        <fullName evidence="1">Uncharacterized protein</fullName>
    </submittedName>
</protein>
<gene>
    <name evidence="1" type="ORF">L484_008840</name>
</gene>
<evidence type="ECO:0000313" key="1">
    <source>
        <dbReference type="EMBL" id="EXB54910.1"/>
    </source>
</evidence>
<dbReference type="AlphaFoldDB" id="W9RHC0"/>
<sequence>MLCSNLNVFGGFRLVSRKISAGLAERIEEMYALEITQMGIFLENVKGASFTAIDDGIHEPWRVVFGKILKL</sequence>
<organism evidence="1 2">
    <name type="scientific">Morus notabilis</name>
    <dbReference type="NCBI Taxonomy" id="981085"/>
    <lineage>
        <taxon>Eukaryota</taxon>
        <taxon>Viridiplantae</taxon>
        <taxon>Streptophyta</taxon>
        <taxon>Embryophyta</taxon>
        <taxon>Tracheophyta</taxon>
        <taxon>Spermatophyta</taxon>
        <taxon>Magnoliopsida</taxon>
        <taxon>eudicotyledons</taxon>
        <taxon>Gunneridae</taxon>
        <taxon>Pentapetalae</taxon>
        <taxon>rosids</taxon>
        <taxon>fabids</taxon>
        <taxon>Rosales</taxon>
        <taxon>Moraceae</taxon>
        <taxon>Moreae</taxon>
        <taxon>Morus</taxon>
    </lineage>
</organism>